<keyword evidence="6" id="KW-0175">Coiled coil</keyword>
<reference evidence="9 10" key="1">
    <citation type="journal article" date="2012" name="Nature">
        <title>Repeated polyploidization of Gossypium genomes and the evolution of spinnable cotton fibres.</title>
        <authorList>
            <person name="Paterson A.H."/>
            <person name="Wendel J.F."/>
            <person name="Gundlach H."/>
            <person name="Guo H."/>
            <person name="Jenkins J."/>
            <person name="Jin D."/>
            <person name="Llewellyn D."/>
            <person name="Showmaker K.C."/>
            <person name="Shu S."/>
            <person name="Udall J."/>
            <person name="Yoo M.J."/>
            <person name="Byers R."/>
            <person name="Chen W."/>
            <person name="Doron-Faigenboim A."/>
            <person name="Duke M.V."/>
            <person name="Gong L."/>
            <person name="Grimwood J."/>
            <person name="Grover C."/>
            <person name="Grupp K."/>
            <person name="Hu G."/>
            <person name="Lee T.H."/>
            <person name="Li J."/>
            <person name="Lin L."/>
            <person name="Liu T."/>
            <person name="Marler B.S."/>
            <person name="Page J.T."/>
            <person name="Roberts A.W."/>
            <person name="Romanel E."/>
            <person name="Sanders W.S."/>
            <person name="Szadkowski E."/>
            <person name="Tan X."/>
            <person name="Tang H."/>
            <person name="Xu C."/>
            <person name="Wang J."/>
            <person name="Wang Z."/>
            <person name="Zhang D."/>
            <person name="Zhang L."/>
            <person name="Ashrafi H."/>
            <person name="Bedon F."/>
            <person name="Bowers J.E."/>
            <person name="Brubaker C.L."/>
            <person name="Chee P.W."/>
            <person name="Das S."/>
            <person name="Gingle A.R."/>
            <person name="Haigler C.H."/>
            <person name="Harker D."/>
            <person name="Hoffmann L.V."/>
            <person name="Hovav R."/>
            <person name="Jones D.C."/>
            <person name="Lemke C."/>
            <person name="Mansoor S."/>
            <person name="ur Rahman M."/>
            <person name="Rainville L.N."/>
            <person name="Rambani A."/>
            <person name="Reddy U.K."/>
            <person name="Rong J.K."/>
            <person name="Saranga Y."/>
            <person name="Scheffler B.E."/>
            <person name="Scheffler J.A."/>
            <person name="Stelly D.M."/>
            <person name="Triplett B.A."/>
            <person name="Van Deynze A."/>
            <person name="Vaslin M.F."/>
            <person name="Waghmare V.N."/>
            <person name="Walford S.A."/>
            <person name="Wright R.J."/>
            <person name="Zaki E.A."/>
            <person name="Zhang T."/>
            <person name="Dennis E.S."/>
            <person name="Mayer K.F."/>
            <person name="Peterson D.G."/>
            <person name="Rokhsar D.S."/>
            <person name="Wang X."/>
            <person name="Schmutz J."/>
        </authorList>
    </citation>
    <scope>NUCLEOTIDE SEQUENCE [LARGE SCALE GENOMIC DNA]</scope>
</reference>
<dbReference type="Gramene" id="KJB61052">
    <property type="protein sequence ID" value="KJB61052"/>
    <property type="gene ID" value="B456_009G337700"/>
</dbReference>
<organism evidence="9 10">
    <name type="scientific">Gossypium raimondii</name>
    <name type="common">Peruvian cotton</name>
    <name type="synonym">Gossypium klotzschianum subsp. raimondii</name>
    <dbReference type="NCBI Taxonomy" id="29730"/>
    <lineage>
        <taxon>Eukaryota</taxon>
        <taxon>Viridiplantae</taxon>
        <taxon>Streptophyta</taxon>
        <taxon>Embryophyta</taxon>
        <taxon>Tracheophyta</taxon>
        <taxon>Spermatophyta</taxon>
        <taxon>Magnoliopsida</taxon>
        <taxon>eudicotyledons</taxon>
        <taxon>Gunneridae</taxon>
        <taxon>Pentapetalae</taxon>
        <taxon>rosids</taxon>
        <taxon>malvids</taxon>
        <taxon>Malvales</taxon>
        <taxon>Malvaceae</taxon>
        <taxon>Malvoideae</taxon>
        <taxon>Gossypium</taxon>
    </lineage>
</organism>
<evidence type="ECO:0000256" key="1">
    <source>
        <dbReference type="ARBA" id="ARBA00004123"/>
    </source>
</evidence>
<proteinExistence type="predicted"/>
<evidence type="ECO:0000259" key="8">
    <source>
        <dbReference type="PROSITE" id="PS50888"/>
    </source>
</evidence>
<dbReference type="PANTHER" id="PTHR31945">
    <property type="entry name" value="TRANSCRIPTION FACTOR SCREAM2-RELATED"/>
    <property type="match status" value="1"/>
</dbReference>
<dbReference type="STRING" id="29730.A0A0D2QSR3"/>
<dbReference type="Gene3D" id="4.10.280.10">
    <property type="entry name" value="Helix-loop-helix DNA-binding domain"/>
    <property type="match status" value="1"/>
</dbReference>
<dbReference type="SUPFAM" id="SSF47459">
    <property type="entry name" value="HLH, helix-loop-helix DNA-binding domain"/>
    <property type="match status" value="1"/>
</dbReference>
<dbReference type="InterPro" id="IPR054502">
    <property type="entry name" value="bHLH-TF_ACT-like_plant"/>
</dbReference>
<dbReference type="GO" id="GO:0003700">
    <property type="term" value="F:DNA-binding transcription factor activity"/>
    <property type="evidence" value="ECO:0007669"/>
    <property type="project" value="TreeGrafter"/>
</dbReference>
<dbReference type="Proteomes" id="UP000032304">
    <property type="component" value="Chromosome 9"/>
</dbReference>
<name>A0A0D2QSR3_GOSRA</name>
<dbReference type="PROSITE" id="PS50888">
    <property type="entry name" value="BHLH"/>
    <property type="match status" value="1"/>
</dbReference>
<evidence type="ECO:0000256" key="2">
    <source>
        <dbReference type="ARBA" id="ARBA00023015"/>
    </source>
</evidence>
<dbReference type="AlphaFoldDB" id="A0A0D2QSR3"/>
<dbReference type="eggNOG" id="ENOG502QTEQ">
    <property type="taxonomic scope" value="Eukaryota"/>
</dbReference>
<evidence type="ECO:0000256" key="7">
    <source>
        <dbReference type="SAM" id="MobiDB-lite"/>
    </source>
</evidence>
<dbReference type="InterPro" id="IPR051358">
    <property type="entry name" value="TF_AMS/ICE1/BHLH6-like"/>
</dbReference>
<keyword evidence="3" id="KW-0238">DNA-binding</keyword>
<accession>A0A0D2QSR3</accession>
<dbReference type="PANTHER" id="PTHR31945:SF63">
    <property type="entry name" value="TRANSCRIPTION FACTOR BHLH90"/>
    <property type="match status" value="1"/>
</dbReference>
<dbReference type="InterPro" id="IPR025610">
    <property type="entry name" value="MYC/MYB_N"/>
</dbReference>
<comment type="subcellular location">
    <subcellularLocation>
        <location evidence="1">Nucleus</location>
    </subcellularLocation>
</comment>
<dbReference type="Pfam" id="PF00010">
    <property type="entry name" value="HLH"/>
    <property type="match status" value="1"/>
</dbReference>
<dbReference type="InterPro" id="IPR011598">
    <property type="entry name" value="bHLH_dom"/>
</dbReference>
<evidence type="ECO:0000256" key="3">
    <source>
        <dbReference type="ARBA" id="ARBA00023125"/>
    </source>
</evidence>
<evidence type="ECO:0000256" key="6">
    <source>
        <dbReference type="SAM" id="Coils"/>
    </source>
</evidence>
<keyword evidence="2" id="KW-0805">Transcription regulation</keyword>
<dbReference type="EMBL" id="CM001748">
    <property type="protein sequence ID" value="KJB61052.1"/>
    <property type="molecule type" value="Genomic_DNA"/>
</dbReference>
<feature type="region of interest" description="Disordered" evidence="7">
    <location>
        <begin position="185"/>
        <end position="209"/>
    </location>
</feature>
<keyword evidence="4" id="KW-0804">Transcription</keyword>
<keyword evidence="10" id="KW-1185">Reference proteome</keyword>
<evidence type="ECO:0000313" key="9">
    <source>
        <dbReference type="EMBL" id="KJB61052.1"/>
    </source>
</evidence>
<evidence type="ECO:0000256" key="5">
    <source>
        <dbReference type="ARBA" id="ARBA00023242"/>
    </source>
</evidence>
<evidence type="ECO:0000313" key="10">
    <source>
        <dbReference type="Proteomes" id="UP000032304"/>
    </source>
</evidence>
<keyword evidence="5" id="KW-0539">Nucleus</keyword>
<evidence type="ECO:0000256" key="4">
    <source>
        <dbReference type="ARBA" id="ARBA00023163"/>
    </source>
</evidence>
<dbReference type="GO" id="GO:0005634">
    <property type="term" value="C:nucleus"/>
    <property type="evidence" value="ECO:0007669"/>
    <property type="project" value="UniProtKB-SubCell"/>
</dbReference>
<dbReference type="GO" id="GO:0043565">
    <property type="term" value="F:sequence-specific DNA binding"/>
    <property type="evidence" value="ECO:0007669"/>
    <property type="project" value="TreeGrafter"/>
</dbReference>
<feature type="coiled-coil region" evidence="6">
    <location>
        <begin position="308"/>
        <end position="345"/>
    </location>
</feature>
<protein>
    <recommendedName>
        <fullName evidence="8">BHLH domain-containing protein</fullName>
    </recommendedName>
</protein>
<dbReference type="Pfam" id="PF22754">
    <property type="entry name" value="bHLH-TF_ACT-like_plant"/>
    <property type="match status" value="1"/>
</dbReference>
<dbReference type="SMART" id="SM00353">
    <property type="entry name" value="HLH"/>
    <property type="match status" value="1"/>
</dbReference>
<feature type="domain" description="BHLH" evidence="8">
    <location>
        <begin position="269"/>
        <end position="318"/>
    </location>
</feature>
<dbReference type="OMA" id="MMRTSEN"/>
<dbReference type="InterPro" id="IPR036638">
    <property type="entry name" value="HLH_DNA-bd_sf"/>
</dbReference>
<dbReference type="GO" id="GO:0046983">
    <property type="term" value="F:protein dimerization activity"/>
    <property type="evidence" value="ECO:0007669"/>
    <property type="project" value="InterPro"/>
</dbReference>
<sequence length="454" mass="51591">MIVVTKTMRGFDRAVEWLRPFVDSKGWDFCVVWKLGDDPSRFIEWKDCCCSACFNVNVEKDESQKPFCRDGHFQHSIRSKACEALSHFPFAISLYAGIHGEVAMSNQPSWVNHGNPSGSQSSNVMPKDQNLIELVTSQCNAVLKQEITTGENYAKANLDKCYNLPFSISLSTFVPRIELIPPISDSNSHHSLDGSHSGSSPSIEHPPFASDSAYISQDEQFKQLIGTYYGTKRLRCSKNVPEQQARFAPDGNKSIKDKTRTTKQPAKEKFHSKNLVMERNRRKKINDQLFKLRALVPKISKMDRTAILTDAIEYIGDLLEEKKKLENELMKIDEENCEKSNLELKSTLLDKSPKDNMSAVKPNQVSSSLAKMAKMEVHVEVNQLTKREFLIKLYYEHKRGSFAKLMEGIDSLGLQVIDANVTTFNGKVLSMFKVEANRDFQSRKLRDFLTNLTK</sequence>
<dbReference type="Pfam" id="PF14215">
    <property type="entry name" value="bHLH-MYC_N"/>
    <property type="match status" value="1"/>
</dbReference>
<gene>
    <name evidence="9" type="ORF">B456_009G337700</name>
</gene>